<dbReference type="EMBL" id="LRBV02000008">
    <property type="status" value="NOT_ANNOTATED_CDS"/>
    <property type="molecule type" value="Genomic_DNA"/>
</dbReference>
<evidence type="ECO:0000313" key="2">
    <source>
        <dbReference type="Proteomes" id="UP000594261"/>
    </source>
</evidence>
<organism evidence="1 2">
    <name type="scientific">Quercus lobata</name>
    <name type="common">Valley oak</name>
    <dbReference type="NCBI Taxonomy" id="97700"/>
    <lineage>
        <taxon>Eukaryota</taxon>
        <taxon>Viridiplantae</taxon>
        <taxon>Streptophyta</taxon>
        <taxon>Embryophyta</taxon>
        <taxon>Tracheophyta</taxon>
        <taxon>Spermatophyta</taxon>
        <taxon>Magnoliopsida</taxon>
        <taxon>eudicotyledons</taxon>
        <taxon>Gunneridae</taxon>
        <taxon>Pentapetalae</taxon>
        <taxon>rosids</taxon>
        <taxon>fabids</taxon>
        <taxon>Fagales</taxon>
        <taxon>Fagaceae</taxon>
        <taxon>Quercus</taxon>
    </lineage>
</organism>
<reference evidence="1" key="2">
    <citation type="submission" date="2021-01" db="UniProtKB">
        <authorList>
            <consortium name="EnsemblPlants"/>
        </authorList>
    </citation>
    <scope>IDENTIFICATION</scope>
</reference>
<dbReference type="EnsemblPlants" id="QL08p042651:mrna">
    <property type="protein sequence ID" value="QL08p042651:mrna:CDS:1"/>
    <property type="gene ID" value="QL08p042651"/>
</dbReference>
<dbReference type="Proteomes" id="UP000594261">
    <property type="component" value="Chromosome 8"/>
</dbReference>
<accession>A0A7N2MCC0</accession>
<sequence length="82" mass="9037">MQLHGAKVVDMMRVAAWCLQSDFAKRPYMSVVVKVLEGVVDVDESIDFNFCNPPISNTRARVMHQDISGATVLSDSVLSGPR</sequence>
<reference evidence="1 2" key="1">
    <citation type="journal article" date="2016" name="G3 (Bethesda)">
        <title>First Draft Assembly and Annotation of the Genome of a California Endemic Oak Quercus lobata Nee (Fagaceae).</title>
        <authorList>
            <person name="Sork V.L."/>
            <person name="Fitz-Gibbon S.T."/>
            <person name="Puiu D."/>
            <person name="Crepeau M."/>
            <person name="Gugger P.F."/>
            <person name="Sherman R."/>
            <person name="Stevens K."/>
            <person name="Langley C.H."/>
            <person name="Pellegrini M."/>
            <person name="Salzberg S.L."/>
        </authorList>
    </citation>
    <scope>NUCLEOTIDE SEQUENCE [LARGE SCALE GENOMIC DNA]</scope>
    <source>
        <strain evidence="1 2">cv. SW786</strain>
    </source>
</reference>
<protein>
    <submittedName>
        <fullName evidence="1">Uncharacterized protein</fullName>
    </submittedName>
</protein>
<proteinExistence type="predicted"/>
<dbReference type="AlphaFoldDB" id="A0A7N2MCC0"/>
<dbReference type="InParanoid" id="A0A7N2MCC0"/>
<dbReference type="Gramene" id="QL08p042651:mrna">
    <property type="protein sequence ID" value="QL08p042651:mrna:CDS:1"/>
    <property type="gene ID" value="QL08p042651"/>
</dbReference>
<keyword evidence="2" id="KW-1185">Reference proteome</keyword>
<dbReference type="OMA" id="HQDISGA"/>
<name>A0A7N2MCC0_QUELO</name>
<evidence type="ECO:0000313" key="1">
    <source>
        <dbReference type="EnsemblPlants" id="QL08p042651:mrna:CDS:1"/>
    </source>
</evidence>